<dbReference type="Proteomes" id="UP001628874">
    <property type="component" value="Unassembled WGS sequence"/>
</dbReference>
<dbReference type="RefSeq" id="WP_050045388.1">
    <property type="nucleotide sequence ID" value="NZ_JBFQGM010000025.1"/>
</dbReference>
<keyword evidence="2" id="KW-1185">Reference proteome</keyword>
<proteinExistence type="predicted"/>
<name>A0ABW8X095_9CYAN</name>
<accession>A0ABW8X095</accession>
<dbReference type="Pfam" id="PF08852">
    <property type="entry name" value="DUF1822"/>
    <property type="match status" value="1"/>
</dbReference>
<reference evidence="1 2" key="1">
    <citation type="submission" date="2024-07" db="EMBL/GenBank/DDBJ databases">
        <authorList>
            <person name="Tripathy S."/>
        </authorList>
    </citation>
    <scope>NUCLEOTIDE SEQUENCE [LARGE SCALE GENOMIC DNA]</scope>
    <source>
        <strain evidence="1 2">VB-61278_2</strain>
    </source>
</reference>
<sequence length="190" mass="21725">METLSTFTSFISPVSRKLARQWSKQQATPEKKQQVLLNSLSVSFVNFYLNCMGFETDIEASDSWNPVQQTLMNVADLQIKGLGKLECLPILENAQSIYVPPEVQSNRVGYVAVQISQNLREATLLGFVKKFTEESLSINQLQPLEHLFYCLEECTQLTKVDFTIQGFVDLKVWLEKSFEIDWNSIEQESS</sequence>
<organism evidence="1 2">
    <name type="scientific">Scytonema tolypothrichoides VB-61278_2</name>
    <dbReference type="NCBI Taxonomy" id="3232314"/>
    <lineage>
        <taxon>Bacteria</taxon>
        <taxon>Bacillati</taxon>
        <taxon>Cyanobacteriota</taxon>
        <taxon>Cyanophyceae</taxon>
        <taxon>Nostocales</taxon>
        <taxon>Scytonemataceae</taxon>
        <taxon>Scytonema</taxon>
    </lineage>
</organism>
<evidence type="ECO:0000313" key="1">
    <source>
        <dbReference type="EMBL" id="MFL9466541.1"/>
    </source>
</evidence>
<comment type="caution">
    <text evidence="1">The sequence shown here is derived from an EMBL/GenBank/DDBJ whole genome shotgun (WGS) entry which is preliminary data.</text>
</comment>
<protein>
    <submittedName>
        <fullName evidence="1">DUF1822 family protein</fullName>
    </submittedName>
</protein>
<dbReference type="EMBL" id="JBFQGM010000025">
    <property type="protein sequence ID" value="MFL9466541.1"/>
    <property type="molecule type" value="Genomic_DNA"/>
</dbReference>
<evidence type="ECO:0000313" key="2">
    <source>
        <dbReference type="Proteomes" id="UP001628874"/>
    </source>
</evidence>
<dbReference type="InterPro" id="IPR014951">
    <property type="entry name" value="DUF1822"/>
</dbReference>
<gene>
    <name evidence="1" type="ORF">AB0759_38795</name>
</gene>